<dbReference type="InterPro" id="IPR003591">
    <property type="entry name" value="Leu-rich_rpt_typical-subtyp"/>
</dbReference>
<dbReference type="PROSITE" id="PS51450">
    <property type="entry name" value="LRR"/>
    <property type="match status" value="1"/>
</dbReference>
<keyword evidence="1" id="KW-0433">Leucine-rich repeat</keyword>
<protein>
    <submittedName>
        <fullName evidence="4">Hypothetical leucine rich repeat protein</fullName>
    </submittedName>
</protein>
<dbReference type="GO" id="GO:0005737">
    <property type="term" value="C:cytoplasm"/>
    <property type="evidence" value="ECO:0007669"/>
    <property type="project" value="TreeGrafter"/>
</dbReference>
<dbReference type="OrthoDB" id="1394818at2759"/>
<keyword evidence="2" id="KW-0677">Repeat</keyword>
<evidence type="ECO:0000256" key="3">
    <source>
        <dbReference type="SAM" id="MobiDB-lite"/>
    </source>
</evidence>
<evidence type="ECO:0000256" key="1">
    <source>
        <dbReference type="ARBA" id="ARBA00022614"/>
    </source>
</evidence>
<proteinExistence type="predicted"/>
<evidence type="ECO:0000256" key="2">
    <source>
        <dbReference type="ARBA" id="ARBA00022737"/>
    </source>
</evidence>
<dbReference type="SUPFAM" id="SSF52047">
    <property type="entry name" value="RNI-like"/>
    <property type="match status" value="1"/>
</dbReference>
<dbReference type="InterPro" id="IPR001611">
    <property type="entry name" value="Leu-rich_rpt"/>
</dbReference>
<dbReference type="SMART" id="SM00369">
    <property type="entry name" value="LRR_TYP"/>
    <property type="match status" value="3"/>
</dbReference>
<dbReference type="PANTHER" id="PTHR48051">
    <property type="match status" value="1"/>
</dbReference>
<dbReference type="AlphaFoldDB" id="D8LMZ4"/>
<keyword evidence="5" id="KW-1185">Reference proteome</keyword>
<accession>D8LMZ4</accession>
<dbReference type="InterPro" id="IPR032675">
    <property type="entry name" value="LRR_dom_sf"/>
</dbReference>
<dbReference type="EMBL" id="FN648611">
    <property type="protein sequence ID" value="CBN76235.1"/>
    <property type="molecule type" value="Genomic_DNA"/>
</dbReference>
<organism evidence="4 5">
    <name type="scientific">Ectocarpus siliculosus</name>
    <name type="common">Brown alga</name>
    <name type="synonym">Conferva siliculosa</name>
    <dbReference type="NCBI Taxonomy" id="2880"/>
    <lineage>
        <taxon>Eukaryota</taxon>
        <taxon>Sar</taxon>
        <taxon>Stramenopiles</taxon>
        <taxon>Ochrophyta</taxon>
        <taxon>PX clade</taxon>
        <taxon>Phaeophyceae</taxon>
        <taxon>Ectocarpales</taxon>
        <taxon>Ectocarpaceae</taxon>
        <taxon>Ectocarpus</taxon>
    </lineage>
</organism>
<dbReference type="InParanoid" id="D8LMZ4"/>
<dbReference type="Proteomes" id="UP000002630">
    <property type="component" value="Linkage Group LG19"/>
</dbReference>
<dbReference type="Gene3D" id="3.80.10.10">
    <property type="entry name" value="Ribonuclease Inhibitor"/>
    <property type="match status" value="1"/>
</dbReference>
<evidence type="ECO:0000313" key="5">
    <source>
        <dbReference type="Proteomes" id="UP000002630"/>
    </source>
</evidence>
<gene>
    <name evidence="4" type="ORF">Esi_0412_0009</name>
</gene>
<dbReference type="SMART" id="SM00364">
    <property type="entry name" value="LRR_BAC"/>
    <property type="match status" value="3"/>
</dbReference>
<dbReference type="OMA" id="RCFASIT"/>
<dbReference type="EMBL" id="FN649744">
    <property type="protein sequence ID" value="CBN76235.1"/>
    <property type="molecule type" value="Genomic_DNA"/>
</dbReference>
<feature type="region of interest" description="Disordered" evidence="3">
    <location>
        <begin position="156"/>
        <end position="177"/>
    </location>
</feature>
<feature type="compositionally biased region" description="Basic and acidic residues" evidence="3">
    <location>
        <begin position="161"/>
        <end position="177"/>
    </location>
</feature>
<reference evidence="4 5" key="1">
    <citation type="journal article" date="2010" name="Nature">
        <title>The Ectocarpus genome and the independent evolution of multicellularity in brown algae.</title>
        <authorList>
            <person name="Cock J.M."/>
            <person name="Sterck L."/>
            <person name="Rouze P."/>
            <person name="Scornet D."/>
            <person name="Allen A.E."/>
            <person name="Amoutzias G."/>
            <person name="Anthouard V."/>
            <person name="Artiguenave F."/>
            <person name="Aury J.M."/>
            <person name="Badger J.H."/>
            <person name="Beszteri B."/>
            <person name="Billiau K."/>
            <person name="Bonnet E."/>
            <person name="Bothwell J.H."/>
            <person name="Bowler C."/>
            <person name="Boyen C."/>
            <person name="Brownlee C."/>
            <person name="Carrano C.J."/>
            <person name="Charrier B."/>
            <person name="Cho G.Y."/>
            <person name="Coelho S.M."/>
            <person name="Collen J."/>
            <person name="Corre E."/>
            <person name="Da Silva C."/>
            <person name="Delage L."/>
            <person name="Delaroque N."/>
            <person name="Dittami S.M."/>
            <person name="Doulbeau S."/>
            <person name="Elias M."/>
            <person name="Farnham G."/>
            <person name="Gachon C.M."/>
            <person name="Gschloessl B."/>
            <person name="Heesch S."/>
            <person name="Jabbari K."/>
            <person name="Jubin C."/>
            <person name="Kawai H."/>
            <person name="Kimura K."/>
            <person name="Kloareg B."/>
            <person name="Kupper F.C."/>
            <person name="Lang D."/>
            <person name="Le Bail A."/>
            <person name="Leblanc C."/>
            <person name="Lerouge P."/>
            <person name="Lohr M."/>
            <person name="Lopez P.J."/>
            <person name="Martens C."/>
            <person name="Maumus F."/>
            <person name="Michel G."/>
            <person name="Miranda-Saavedra D."/>
            <person name="Morales J."/>
            <person name="Moreau H."/>
            <person name="Motomura T."/>
            <person name="Nagasato C."/>
            <person name="Napoli C.A."/>
            <person name="Nelson D.R."/>
            <person name="Nyvall-Collen P."/>
            <person name="Peters A.F."/>
            <person name="Pommier C."/>
            <person name="Potin P."/>
            <person name="Poulain J."/>
            <person name="Quesneville H."/>
            <person name="Read B."/>
            <person name="Rensing S.A."/>
            <person name="Ritter A."/>
            <person name="Rousvoal S."/>
            <person name="Samanta M."/>
            <person name="Samson G."/>
            <person name="Schroeder D.C."/>
            <person name="Segurens B."/>
            <person name="Strittmatter M."/>
            <person name="Tonon T."/>
            <person name="Tregear J.W."/>
            <person name="Valentin K."/>
            <person name="von Dassow P."/>
            <person name="Yamagishi T."/>
            <person name="Van de Peer Y."/>
            <person name="Wincker P."/>
        </authorList>
    </citation>
    <scope>NUCLEOTIDE SEQUENCE [LARGE SCALE GENOMIC DNA]</scope>
    <source>
        <strain evidence="5">Ec32 / CCAP1310/4</strain>
    </source>
</reference>
<dbReference type="eggNOG" id="KOG0619">
    <property type="taxonomic scope" value="Eukaryota"/>
</dbReference>
<dbReference type="InterPro" id="IPR050216">
    <property type="entry name" value="LRR_domain-containing"/>
</dbReference>
<evidence type="ECO:0000313" key="4">
    <source>
        <dbReference type="EMBL" id="CBN76235.1"/>
    </source>
</evidence>
<name>D8LMZ4_ECTSI</name>
<dbReference type="STRING" id="2880.D8LMZ4"/>
<sequence>MVIARSLKDAARLGSATTSLLLRRSEDLVCQNLMCAKIGEACVCRLAVHLSRLGKLKELDVAENDLGVLPEPVFELPALEHLDVSGNGLKDLPAGVAALSSLRTLRLSDNALTALPKELALLPLLTEVHVDGNSGLGSSDRVVEALQHRPQTTVVFGDAGDYSRRRQEDASTSSADR</sequence>
<dbReference type="Pfam" id="PF13855">
    <property type="entry name" value="LRR_8"/>
    <property type="match status" value="1"/>
</dbReference>
<dbReference type="PANTHER" id="PTHR48051:SF1">
    <property type="entry name" value="RAS SUPPRESSOR PROTEIN 1"/>
    <property type="match status" value="1"/>
</dbReference>